<dbReference type="InterPro" id="IPR036663">
    <property type="entry name" value="Fumarylacetoacetase_C_sf"/>
</dbReference>
<organism evidence="3 4">
    <name type="scientific">Orrella marina</name>
    <dbReference type="NCBI Taxonomy" id="2163011"/>
    <lineage>
        <taxon>Bacteria</taxon>
        <taxon>Pseudomonadati</taxon>
        <taxon>Pseudomonadota</taxon>
        <taxon>Betaproteobacteria</taxon>
        <taxon>Burkholderiales</taxon>
        <taxon>Alcaligenaceae</taxon>
        <taxon>Orrella</taxon>
    </lineage>
</organism>
<dbReference type="RefSeq" id="WP_108620291.1">
    <property type="nucleotide sequence ID" value="NZ_CP028901.1"/>
</dbReference>
<accession>A0A2R4XGA2</accession>
<keyword evidence="1" id="KW-0456">Lyase</keyword>
<reference evidence="3 4" key="1">
    <citation type="submission" date="2018-04" db="EMBL/GenBank/DDBJ databases">
        <title>Bordetella sp. HZ20 isolated from seawater.</title>
        <authorList>
            <person name="Sun C."/>
        </authorList>
    </citation>
    <scope>NUCLEOTIDE SEQUENCE [LARGE SCALE GENOMIC DNA]</scope>
    <source>
        <strain evidence="3 4">HZ20</strain>
    </source>
</reference>
<dbReference type="GO" id="GO:0005737">
    <property type="term" value="C:cytoplasm"/>
    <property type="evidence" value="ECO:0007669"/>
    <property type="project" value="TreeGrafter"/>
</dbReference>
<dbReference type="GO" id="GO:0008684">
    <property type="term" value="F:2-oxopent-4-enoate hydratase activity"/>
    <property type="evidence" value="ECO:0007669"/>
    <property type="project" value="TreeGrafter"/>
</dbReference>
<dbReference type="SUPFAM" id="SSF56529">
    <property type="entry name" value="FAH"/>
    <property type="match status" value="1"/>
</dbReference>
<evidence type="ECO:0000313" key="3">
    <source>
        <dbReference type="EMBL" id="AWB32850.1"/>
    </source>
</evidence>
<evidence type="ECO:0000256" key="1">
    <source>
        <dbReference type="ARBA" id="ARBA00023239"/>
    </source>
</evidence>
<dbReference type="PANTHER" id="PTHR30143:SF0">
    <property type="entry name" value="2-KETO-4-PENTENOATE HYDRATASE"/>
    <property type="match status" value="1"/>
</dbReference>
<dbReference type="AlphaFoldDB" id="A0A2R4XGA2"/>
<dbReference type="InterPro" id="IPR050772">
    <property type="entry name" value="Hydratase-Decarb/MhpD_sf"/>
</dbReference>
<dbReference type="Pfam" id="PF01557">
    <property type="entry name" value="FAA_hydrolase"/>
    <property type="match status" value="1"/>
</dbReference>
<gene>
    <name evidence="3" type="ORF">DBV39_02955</name>
</gene>
<dbReference type="Proteomes" id="UP000244571">
    <property type="component" value="Chromosome"/>
</dbReference>
<evidence type="ECO:0000259" key="2">
    <source>
        <dbReference type="Pfam" id="PF01557"/>
    </source>
</evidence>
<dbReference type="Gene3D" id="3.90.850.10">
    <property type="entry name" value="Fumarylacetoacetase-like, C-terminal domain"/>
    <property type="match status" value="1"/>
</dbReference>
<dbReference type="KEGG" id="boz:DBV39_02955"/>
<dbReference type="OrthoDB" id="9792137at2"/>
<dbReference type="PANTHER" id="PTHR30143">
    <property type="entry name" value="ACID HYDRATASE"/>
    <property type="match status" value="1"/>
</dbReference>
<feature type="domain" description="Fumarylacetoacetase-like C-terminal" evidence="2">
    <location>
        <begin position="82"/>
        <end position="262"/>
    </location>
</feature>
<sequence length="263" mass="28160">MTVADDSNLIDAANAIAQARRNRDAINPVSSTFGIATLEDAYAIAQINTRQHLESGARISGKKVGLTSRIVQQQLGVDQPDFGVLFSDMEYMNGDDVPTSRLIQPKVEAEIAFVLGEDVDQIEPTWGEFLLSIRYAVASIEIVDSVVKDWAITLYDTVADNASSALYVLGDQPVAVDAVSLADVGMQMRVNSEVVSLGSGASCLGHPLRSAYWLACLMARNHQPLRRGEVILSGSLGPMVPVKAGDLVEVNIGGLGRVGCRFV</sequence>
<proteinExistence type="predicted"/>
<name>A0A2R4XGA2_9BURK</name>
<evidence type="ECO:0000313" key="4">
    <source>
        <dbReference type="Proteomes" id="UP000244571"/>
    </source>
</evidence>
<protein>
    <submittedName>
        <fullName evidence="3">4-oxalocrotonate decarboxylase</fullName>
    </submittedName>
</protein>
<dbReference type="EMBL" id="CP028901">
    <property type="protein sequence ID" value="AWB32850.1"/>
    <property type="molecule type" value="Genomic_DNA"/>
</dbReference>
<dbReference type="InterPro" id="IPR011234">
    <property type="entry name" value="Fumarylacetoacetase-like_C"/>
</dbReference>
<keyword evidence="4" id="KW-1185">Reference proteome</keyword>